<evidence type="ECO:0000256" key="1">
    <source>
        <dbReference type="ARBA" id="ARBA00004141"/>
    </source>
</evidence>
<evidence type="ECO:0000313" key="8">
    <source>
        <dbReference type="Proteomes" id="UP000594688"/>
    </source>
</evidence>
<feature type="transmembrane region" description="Helical" evidence="5">
    <location>
        <begin position="329"/>
        <end position="350"/>
    </location>
</feature>
<dbReference type="EMBL" id="CP048685">
    <property type="protein sequence ID" value="QPJ62326.1"/>
    <property type="molecule type" value="Genomic_DNA"/>
</dbReference>
<dbReference type="InterPro" id="IPR006153">
    <property type="entry name" value="Cation/H_exchanger_TM"/>
</dbReference>
<name>A0A7T0G0Y4_9BACT</name>
<reference evidence="7 8" key="1">
    <citation type="submission" date="2020-02" db="EMBL/GenBank/DDBJ databases">
        <title>Genomic and physiological characterization of two novel Nitrospinaceae genera.</title>
        <authorList>
            <person name="Mueller A.J."/>
            <person name="Jung M.-Y."/>
            <person name="Strachan C.R."/>
            <person name="Herbold C.W."/>
            <person name="Kirkegaard R.H."/>
            <person name="Daims H."/>
        </authorList>
    </citation>
    <scope>NUCLEOTIDE SEQUENCE [LARGE SCALE GENOMIC DNA]</scope>
    <source>
        <strain evidence="7">EB</strain>
    </source>
</reference>
<feature type="transmembrane region" description="Helical" evidence="5">
    <location>
        <begin position="62"/>
        <end position="84"/>
    </location>
</feature>
<dbReference type="GO" id="GO:0015297">
    <property type="term" value="F:antiporter activity"/>
    <property type="evidence" value="ECO:0007669"/>
    <property type="project" value="InterPro"/>
</dbReference>
<feature type="transmembrane region" description="Helical" evidence="5">
    <location>
        <begin position="119"/>
        <end position="139"/>
    </location>
</feature>
<dbReference type="GO" id="GO:1902600">
    <property type="term" value="P:proton transmembrane transport"/>
    <property type="evidence" value="ECO:0007669"/>
    <property type="project" value="InterPro"/>
</dbReference>
<feature type="transmembrane region" description="Helical" evidence="5">
    <location>
        <begin position="91"/>
        <end position="113"/>
    </location>
</feature>
<organism evidence="7 8">
    <name type="scientific">Candidatus Nitronauta litoralis</name>
    <dbReference type="NCBI Taxonomy" id="2705533"/>
    <lineage>
        <taxon>Bacteria</taxon>
        <taxon>Pseudomonadati</taxon>
        <taxon>Nitrospinota/Tectimicrobiota group</taxon>
        <taxon>Nitrospinota</taxon>
        <taxon>Nitrospinia</taxon>
        <taxon>Nitrospinales</taxon>
        <taxon>Nitrospinaceae</taxon>
        <taxon>Candidatus Nitronauta</taxon>
    </lineage>
</organism>
<feature type="transmembrane region" description="Helical" evidence="5">
    <location>
        <begin position="225"/>
        <end position="255"/>
    </location>
</feature>
<evidence type="ECO:0000256" key="4">
    <source>
        <dbReference type="ARBA" id="ARBA00023136"/>
    </source>
</evidence>
<keyword evidence="3 5" id="KW-1133">Transmembrane helix</keyword>
<dbReference type="KEGG" id="nli:G3M70_10775"/>
<evidence type="ECO:0000313" key="7">
    <source>
        <dbReference type="EMBL" id="QPJ62326.1"/>
    </source>
</evidence>
<feature type="transmembrane region" description="Helical" evidence="5">
    <location>
        <begin position="6"/>
        <end position="24"/>
    </location>
</feature>
<feature type="domain" description="Cation/H+ exchanger transmembrane" evidence="6">
    <location>
        <begin position="16"/>
        <end position="378"/>
    </location>
</feature>
<feature type="transmembrane region" description="Helical" evidence="5">
    <location>
        <begin position="36"/>
        <end position="56"/>
    </location>
</feature>
<feature type="transmembrane region" description="Helical" evidence="5">
    <location>
        <begin position="194"/>
        <end position="213"/>
    </location>
</feature>
<evidence type="ECO:0000256" key="5">
    <source>
        <dbReference type="SAM" id="Phobius"/>
    </source>
</evidence>
<comment type="subcellular location">
    <subcellularLocation>
        <location evidence="1">Membrane</location>
        <topology evidence="1">Multi-pass membrane protein</topology>
    </subcellularLocation>
</comment>
<feature type="transmembrane region" description="Helical" evidence="5">
    <location>
        <begin position="356"/>
        <end position="383"/>
    </location>
</feature>
<dbReference type="PANTHER" id="PTHR43021:SF2">
    <property type="entry name" value="CATION_H+ EXCHANGER DOMAIN-CONTAINING PROTEIN"/>
    <property type="match status" value="1"/>
</dbReference>
<keyword evidence="2 5" id="KW-0812">Transmembrane</keyword>
<sequence length="395" mass="42224">METISKTLITLGAIFLLGLAVEYIGRKTRLPRVTLLLVLGILIGPSALDVLPRLIYEEWFTFITDIALGMVGFLLGEKLLFSILKENAKTVLAISIGEVLVTSVLVFTGLFLIGVSVEMSLILAGIATATAPAATMDVVQETGAQGPFTTILLEIVAIDDAWGLIVFSFLLAMAHSLHTNAGGAAILLSGSWELGGALLLGIALGIPMAFLTGRLRFGEPMLIEALGFLFLCTGIALWMEVSFLLASIVMGAVVANMAQHHKYPFHAIKEIESPFLILFFLLAGASLQLESLGQVGTIGLVYIIFRVLGRISGAWIGGTLCDSPTEIKNWMGLALMPQAGVALGMALVANQEFPKYGVYIFPLIIGTTVFFELTGPILTRVALTRSGELLNKKNN</sequence>
<dbReference type="InterPro" id="IPR038770">
    <property type="entry name" value="Na+/solute_symporter_sf"/>
</dbReference>
<dbReference type="Gene3D" id="1.20.1530.20">
    <property type="match status" value="1"/>
</dbReference>
<proteinExistence type="predicted"/>
<gene>
    <name evidence="7" type="ORF">G3M70_10775</name>
</gene>
<feature type="transmembrane region" description="Helical" evidence="5">
    <location>
        <begin position="151"/>
        <end position="174"/>
    </location>
</feature>
<evidence type="ECO:0000256" key="3">
    <source>
        <dbReference type="ARBA" id="ARBA00022989"/>
    </source>
</evidence>
<dbReference type="PANTHER" id="PTHR43021">
    <property type="entry name" value="NA(+)/H(+) ANTIPORTER-RELATED"/>
    <property type="match status" value="1"/>
</dbReference>
<dbReference type="Pfam" id="PF00999">
    <property type="entry name" value="Na_H_Exchanger"/>
    <property type="match status" value="1"/>
</dbReference>
<keyword evidence="4 5" id="KW-0472">Membrane</keyword>
<evidence type="ECO:0000259" key="6">
    <source>
        <dbReference type="Pfam" id="PF00999"/>
    </source>
</evidence>
<accession>A0A7T0G0Y4</accession>
<protein>
    <submittedName>
        <fullName evidence="7">Cation:proton antiporter</fullName>
    </submittedName>
</protein>
<dbReference type="Proteomes" id="UP000594688">
    <property type="component" value="Chromosome"/>
</dbReference>
<evidence type="ECO:0000256" key="2">
    <source>
        <dbReference type="ARBA" id="ARBA00022692"/>
    </source>
</evidence>
<dbReference type="AlphaFoldDB" id="A0A7T0G0Y4"/>
<dbReference type="GO" id="GO:0016020">
    <property type="term" value="C:membrane"/>
    <property type="evidence" value="ECO:0007669"/>
    <property type="project" value="UniProtKB-SubCell"/>
</dbReference>